<evidence type="ECO:0000313" key="3">
    <source>
        <dbReference type="Proteomes" id="UP000722791"/>
    </source>
</evidence>
<dbReference type="SUPFAM" id="SSF51556">
    <property type="entry name" value="Metallo-dependent hydrolases"/>
    <property type="match status" value="1"/>
</dbReference>
<dbReference type="Proteomes" id="UP000722791">
    <property type="component" value="Unassembled WGS sequence"/>
</dbReference>
<dbReference type="PANTHER" id="PTHR47345">
    <property type="entry name" value="CUT9-INTERACTING PROTEIN SCN1"/>
    <property type="match status" value="1"/>
</dbReference>
<dbReference type="InterPro" id="IPR053044">
    <property type="entry name" value="Metallo-hydrolase/TatD-type"/>
</dbReference>
<dbReference type="AlphaFoldDB" id="A0A8J4G690"/>
<evidence type="ECO:0000313" key="4">
    <source>
        <dbReference type="Proteomes" id="UP000747110"/>
    </source>
</evidence>
<dbReference type="Gene3D" id="3.20.20.140">
    <property type="entry name" value="Metal-dependent hydrolases"/>
    <property type="match status" value="1"/>
</dbReference>
<dbReference type="PANTHER" id="PTHR47345:SF1">
    <property type="entry name" value="CUT9-INTERACTING PROTEIN SCN1"/>
    <property type="match status" value="1"/>
</dbReference>
<dbReference type="OrthoDB" id="6079689at2759"/>
<dbReference type="Proteomes" id="UP000747110">
    <property type="component" value="Unassembled WGS sequence"/>
</dbReference>
<evidence type="ECO:0000313" key="1">
    <source>
        <dbReference type="EMBL" id="GIL76194.1"/>
    </source>
</evidence>
<keyword evidence="4" id="KW-1185">Reference proteome</keyword>
<accession>A0A8J4G690</accession>
<dbReference type="InterPro" id="IPR032466">
    <property type="entry name" value="Metal_Hydrolase"/>
</dbReference>
<dbReference type="EMBL" id="BNCQ01000008">
    <property type="protein sequence ID" value="GIM00905.1"/>
    <property type="molecule type" value="Genomic_DNA"/>
</dbReference>
<dbReference type="GO" id="GO:0016788">
    <property type="term" value="F:hydrolase activity, acting on ester bonds"/>
    <property type="evidence" value="ECO:0007669"/>
    <property type="project" value="InterPro"/>
</dbReference>
<comment type="caution">
    <text evidence="2">The sequence shown here is derived from an EMBL/GenBank/DDBJ whole genome shotgun (WGS) entry which is preliminary data.</text>
</comment>
<reference evidence="2" key="1">
    <citation type="journal article" date="2021" name="Proc. Natl. Acad. Sci. U.S.A.">
        <title>Three genomes in the algal genus Volvox reveal the fate of a haploid sex-determining region after a transition to homothallism.</title>
        <authorList>
            <person name="Yamamoto K."/>
            <person name="Hamaji T."/>
            <person name="Kawai-Toyooka H."/>
            <person name="Matsuzaki R."/>
            <person name="Takahashi F."/>
            <person name="Nishimura Y."/>
            <person name="Kawachi M."/>
            <person name="Noguchi H."/>
            <person name="Minakuchi Y."/>
            <person name="Umen J.G."/>
            <person name="Toyoda A."/>
            <person name="Nozaki H."/>
        </authorList>
    </citation>
    <scope>NUCLEOTIDE SEQUENCE</scope>
    <source>
        <strain evidence="2">NIES-3785</strain>
        <strain evidence="1">NIES-3786</strain>
    </source>
</reference>
<dbReference type="InterPro" id="IPR001130">
    <property type="entry name" value="TatD-like"/>
</dbReference>
<gene>
    <name evidence="1" type="ORF">Vretifemale_5701</name>
    <name evidence="2" type="ORF">Vretimale_5797</name>
</gene>
<dbReference type="Pfam" id="PF01026">
    <property type="entry name" value="TatD_DNase"/>
    <property type="match status" value="1"/>
</dbReference>
<organism evidence="2 3">
    <name type="scientific">Volvox reticuliferus</name>
    <dbReference type="NCBI Taxonomy" id="1737510"/>
    <lineage>
        <taxon>Eukaryota</taxon>
        <taxon>Viridiplantae</taxon>
        <taxon>Chlorophyta</taxon>
        <taxon>core chlorophytes</taxon>
        <taxon>Chlorophyceae</taxon>
        <taxon>CS clade</taxon>
        <taxon>Chlamydomonadales</taxon>
        <taxon>Volvocaceae</taxon>
        <taxon>Volvox</taxon>
    </lineage>
</organism>
<proteinExistence type="predicted"/>
<dbReference type="EMBL" id="BNCP01000008">
    <property type="protein sequence ID" value="GIL76194.1"/>
    <property type="molecule type" value="Genomic_DNA"/>
</dbReference>
<protein>
    <recommendedName>
        <fullName evidence="5">TatD related DNase</fullName>
    </recommendedName>
</protein>
<evidence type="ECO:0008006" key="5">
    <source>
        <dbReference type="Google" id="ProtNLM"/>
    </source>
</evidence>
<name>A0A8J4G690_9CHLO</name>
<evidence type="ECO:0000313" key="2">
    <source>
        <dbReference type="EMBL" id="GIM00905.1"/>
    </source>
</evidence>
<sequence length="234" mass="25152">MGSQQGGILSYCCGLPVSPSIRHVLLDGLHHWYIPVHTKRLALGIPRERFSASATSAFSTCGPDFQRHSLHTAQLGGGPSRWIPLPLSGLSSPHLQTPLPAAFLPSGYISRSYGGSVDLIRGFTKLPKGVGDRIYFSFSSVINGRARDKLLERLRAVPLERLLVESDQNSPAGVDPGLRAILEAVAEARGITVEEAAVATTNNFREFYGTCIERMEAVRTAVASDSRDGAAAAR</sequence>